<proteinExistence type="predicted"/>
<evidence type="ECO:0000313" key="2">
    <source>
        <dbReference type="Proteomes" id="UP000821845"/>
    </source>
</evidence>
<name>A0ACB7SVQ2_HYAAI</name>
<organism evidence="1 2">
    <name type="scientific">Hyalomma asiaticum</name>
    <name type="common">Tick</name>
    <dbReference type="NCBI Taxonomy" id="266040"/>
    <lineage>
        <taxon>Eukaryota</taxon>
        <taxon>Metazoa</taxon>
        <taxon>Ecdysozoa</taxon>
        <taxon>Arthropoda</taxon>
        <taxon>Chelicerata</taxon>
        <taxon>Arachnida</taxon>
        <taxon>Acari</taxon>
        <taxon>Parasitiformes</taxon>
        <taxon>Ixodida</taxon>
        <taxon>Ixodoidea</taxon>
        <taxon>Ixodidae</taxon>
        <taxon>Hyalomminae</taxon>
        <taxon>Hyalomma</taxon>
    </lineage>
</organism>
<reference evidence="1" key="1">
    <citation type="submission" date="2020-05" db="EMBL/GenBank/DDBJ databases">
        <title>Large-scale comparative analyses of tick genomes elucidate their genetic diversity and vector capacities.</title>
        <authorList>
            <person name="Jia N."/>
            <person name="Wang J."/>
            <person name="Shi W."/>
            <person name="Du L."/>
            <person name="Sun Y."/>
            <person name="Zhan W."/>
            <person name="Jiang J."/>
            <person name="Wang Q."/>
            <person name="Zhang B."/>
            <person name="Ji P."/>
            <person name="Sakyi L.B."/>
            <person name="Cui X."/>
            <person name="Yuan T."/>
            <person name="Jiang B."/>
            <person name="Yang W."/>
            <person name="Lam T.T.-Y."/>
            <person name="Chang Q."/>
            <person name="Ding S."/>
            <person name="Wang X."/>
            <person name="Zhu J."/>
            <person name="Ruan X."/>
            <person name="Zhao L."/>
            <person name="Wei J."/>
            <person name="Que T."/>
            <person name="Du C."/>
            <person name="Cheng J."/>
            <person name="Dai P."/>
            <person name="Han X."/>
            <person name="Huang E."/>
            <person name="Gao Y."/>
            <person name="Liu J."/>
            <person name="Shao H."/>
            <person name="Ye R."/>
            <person name="Li L."/>
            <person name="Wei W."/>
            <person name="Wang X."/>
            <person name="Wang C."/>
            <person name="Yang T."/>
            <person name="Huo Q."/>
            <person name="Li W."/>
            <person name="Guo W."/>
            <person name="Chen H."/>
            <person name="Zhou L."/>
            <person name="Ni X."/>
            <person name="Tian J."/>
            <person name="Zhou Y."/>
            <person name="Sheng Y."/>
            <person name="Liu T."/>
            <person name="Pan Y."/>
            <person name="Xia L."/>
            <person name="Li J."/>
            <person name="Zhao F."/>
            <person name="Cao W."/>
        </authorList>
    </citation>
    <scope>NUCLEOTIDE SEQUENCE</scope>
    <source>
        <strain evidence="1">Hyas-2018</strain>
    </source>
</reference>
<protein>
    <submittedName>
        <fullName evidence="1">Uncharacterized protein</fullName>
    </submittedName>
</protein>
<dbReference type="EMBL" id="CM023482">
    <property type="protein sequence ID" value="KAH6939046.1"/>
    <property type="molecule type" value="Genomic_DNA"/>
</dbReference>
<keyword evidence="2" id="KW-1185">Reference proteome</keyword>
<sequence length="729" mass="81309">MNLNADLRLIMDKDADPCQDFYHFVCANFKSAYPSSASYMDVFTKHVKRSFRKMMNDFVIDKPAAIQHYPLQSYRKCIDEYKGMVQQPGVQTIIDNDNELAELWGSIKSRRPMERKMTFLLRLSMERGTPVFIGTDVVRNTYTRQRNKLRLKIEKVKPPPDRRTVQDIVEYFSRVSSWVSGLRVSRAIVATMKGAVDVLRDPSIHVKVPQLFDILAVDIISNVSLYYLLNVVDEYPADPVDWWFNVFSTDGMAILALSKYLSTVELTAFSYTVRFIIAEALLTTASYGFVQLYDMPPAVASRNRMLRCADLSLTLLPTLTEYHFFQEWLGQGSSAAPPNFFASMPDKFSLVEPFAGMLEETKVMLNGTLHNITVVGGRDLGYNTITDIRDKMTGVKGIGTDFTRWVLDALKSKAAFRLELISTQKKLPANAYSLDLNPGVVYDASVDVLRVLPSLLLPPFDVTANASSFNFGHVGTYVAEAFGLATLPQSLSEIPSRMEYPAQDDRNRFLKELDCFREEQASADNTVLGVKESLGLLNSAIGLKVALKAWEDWKDRGTAKFVPYVRTDEQAFFVGFCLRHCGAVKSSVDSDVMNVNANSSLTRSQLCNLPLRHVPEFANAFFCAANSSMFSSTPRRLSLRCPSAASTSVLIAPQGQLGPALAWPGAVQSEAEVGPEVDRGDTPGQEELRPGSRFERRGRSLDEPAARIFHSLSPPSSPFRAAACSESQE</sequence>
<evidence type="ECO:0000313" key="1">
    <source>
        <dbReference type="EMBL" id="KAH6939046.1"/>
    </source>
</evidence>
<dbReference type="Proteomes" id="UP000821845">
    <property type="component" value="Chromosome 2"/>
</dbReference>
<accession>A0ACB7SVQ2</accession>
<gene>
    <name evidence="1" type="ORF">HPB50_015688</name>
</gene>
<comment type="caution">
    <text evidence="1">The sequence shown here is derived from an EMBL/GenBank/DDBJ whole genome shotgun (WGS) entry which is preliminary data.</text>
</comment>